<evidence type="ECO:0000256" key="1">
    <source>
        <dbReference type="ARBA" id="ARBA00022527"/>
    </source>
</evidence>
<evidence type="ECO:0000313" key="4">
    <source>
        <dbReference type="Proteomes" id="UP000190037"/>
    </source>
</evidence>
<dbReference type="PANTHER" id="PTHR35526">
    <property type="entry name" value="ANTI-SIGMA-F FACTOR RSBW-RELATED"/>
    <property type="match status" value="1"/>
</dbReference>
<dbReference type="RefSeq" id="WP_078974838.1">
    <property type="nucleotide sequence ID" value="NZ_MWQN01000001.1"/>
</dbReference>
<comment type="caution">
    <text evidence="3">The sequence shown here is derived from an EMBL/GenBank/DDBJ whole genome shotgun (WGS) entry which is preliminary data.</text>
</comment>
<dbReference type="Pfam" id="PF13581">
    <property type="entry name" value="HATPase_c_2"/>
    <property type="match status" value="1"/>
</dbReference>
<sequence length="133" mass="14385">MPVMAEDVRHYCVQLAASAPAVGSARRTTGKVLHDWGLAALADVAEVLLTELLTNVLVHVGPGAWHALTLLHDGDLLRVEVRDSSPRMPIARVGDWDEESGRGLRMIDALAHAWGADRLPPGKVVWFTLPDAP</sequence>
<name>A0A1T3NUU9_9ACTN</name>
<protein>
    <recommendedName>
        <fullName evidence="2">Histidine kinase/HSP90-like ATPase domain-containing protein</fullName>
    </recommendedName>
</protein>
<gene>
    <name evidence="3" type="ORF">B4N89_06070</name>
</gene>
<keyword evidence="4" id="KW-1185">Reference proteome</keyword>
<dbReference type="InterPro" id="IPR036890">
    <property type="entry name" value="HATPase_C_sf"/>
</dbReference>
<dbReference type="Gene3D" id="3.30.565.10">
    <property type="entry name" value="Histidine kinase-like ATPase, C-terminal domain"/>
    <property type="match status" value="1"/>
</dbReference>
<dbReference type="InterPro" id="IPR003594">
    <property type="entry name" value="HATPase_dom"/>
</dbReference>
<proteinExistence type="predicted"/>
<organism evidence="3 4">
    <name type="scientific">Embleya scabrispora</name>
    <dbReference type="NCBI Taxonomy" id="159449"/>
    <lineage>
        <taxon>Bacteria</taxon>
        <taxon>Bacillati</taxon>
        <taxon>Actinomycetota</taxon>
        <taxon>Actinomycetes</taxon>
        <taxon>Kitasatosporales</taxon>
        <taxon>Streptomycetaceae</taxon>
        <taxon>Embleya</taxon>
    </lineage>
</organism>
<keyword evidence="1" id="KW-0808">Transferase</keyword>
<dbReference type="AlphaFoldDB" id="A0A1T3NUU9"/>
<dbReference type="EMBL" id="MWQN01000001">
    <property type="protein sequence ID" value="OPC80578.1"/>
    <property type="molecule type" value="Genomic_DNA"/>
</dbReference>
<dbReference type="PANTHER" id="PTHR35526:SF3">
    <property type="entry name" value="ANTI-SIGMA-F FACTOR RSBW"/>
    <property type="match status" value="1"/>
</dbReference>
<keyword evidence="1" id="KW-0418">Kinase</keyword>
<dbReference type="CDD" id="cd16936">
    <property type="entry name" value="HATPase_RsbW-like"/>
    <property type="match status" value="1"/>
</dbReference>
<reference evidence="3 4" key="1">
    <citation type="submission" date="2017-03" db="EMBL/GenBank/DDBJ databases">
        <title>Draft genome sequence of Streptomyces scabrisporus NF3, endophyte isolated from Amphipterygium adstringens.</title>
        <authorList>
            <person name="Vazquez M."/>
            <person name="Ceapa C.D."/>
            <person name="Rodriguez Luna D."/>
            <person name="Sanchez Esquivel S."/>
        </authorList>
    </citation>
    <scope>NUCLEOTIDE SEQUENCE [LARGE SCALE GENOMIC DNA]</scope>
    <source>
        <strain evidence="3 4">NF3</strain>
    </source>
</reference>
<dbReference type="eggNOG" id="COG2208">
    <property type="taxonomic scope" value="Bacteria"/>
</dbReference>
<feature type="domain" description="Histidine kinase/HSP90-like ATPase" evidence="2">
    <location>
        <begin position="17"/>
        <end position="128"/>
    </location>
</feature>
<dbReference type="Proteomes" id="UP000190037">
    <property type="component" value="Unassembled WGS sequence"/>
</dbReference>
<dbReference type="InterPro" id="IPR050267">
    <property type="entry name" value="Anti-sigma-factor_SerPK"/>
</dbReference>
<dbReference type="OrthoDB" id="3852548at2"/>
<dbReference type="SUPFAM" id="SSF55874">
    <property type="entry name" value="ATPase domain of HSP90 chaperone/DNA topoisomerase II/histidine kinase"/>
    <property type="match status" value="1"/>
</dbReference>
<evidence type="ECO:0000313" key="3">
    <source>
        <dbReference type="EMBL" id="OPC80578.1"/>
    </source>
</evidence>
<accession>A0A1T3NUU9</accession>
<dbReference type="STRING" id="159449.B4N89_06070"/>
<evidence type="ECO:0000259" key="2">
    <source>
        <dbReference type="Pfam" id="PF13581"/>
    </source>
</evidence>
<keyword evidence="1" id="KW-0723">Serine/threonine-protein kinase</keyword>